<feature type="region of interest" description="Disordered" evidence="1">
    <location>
        <begin position="3012"/>
        <end position="3072"/>
    </location>
</feature>
<dbReference type="RefSeq" id="XP_014158753.1">
    <property type="nucleotide sequence ID" value="XM_014303278.1"/>
</dbReference>
<feature type="transmembrane region" description="Helical" evidence="2">
    <location>
        <begin position="1352"/>
        <end position="1372"/>
    </location>
</feature>
<feature type="transmembrane region" description="Helical" evidence="2">
    <location>
        <begin position="1411"/>
        <end position="1434"/>
    </location>
</feature>
<feature type="transmembrane region" description="Helical" evidence="2">
    <location>
        <begin position="1008"/>
        <end position="1033"/>
    </location>
</feature>
<feature type="region of interest" description="Disordered" evidence="1">
    <location>
        <begin position="3200"/>
        <end position="3280"/>
    </location>
</feature>
<accession>A0A0L0G7J2</accession>
<feature type="transmembrane region" description="Helical" evidence="2">
    <location>
        <begin position="6"/>
        <end position="25"/>
    </location>
</feature>
<dbReference type="Pfam" id="PF13692">
    <property type="entry name" value="Glyco_trans_1_4"/>
    <property type="match status" value="1"/>
</dbReference>
<feature type="transmembrane region" description="Helical" evidence="2">
    <location>
        <begin position="1045"/>
        <end position="1066"/>
    </location>
</feature>
<dbReference type="GeneID" id="25903437"/>
<evidence type="ECO:0000259" key="3">
    <source>
        <dbReference type="Pfam" id="PF11997"/>
    </source>
</evidence>
<name>A0A0L0G7J2_9EUKA</name>
<feature type="transmembrane region" description="Helical" evidence="2">
    <location>
        <begin position="1078"/>
        <end position="1097"/>
    </location>
</feature>
<dbReference type="Gene3D" id="3.40.50.2000">
    <property type="entry name" value="Glycogen Phosphorylase B"/>
    <property type="match status" value="1"/>
</dbReference>
<feature type="domain" description="DUF3492" evidence="3">
    <location>
        <begin position="2514"/>
        <end position="2626"/>
    </location>
</feature>
<keyword evidence="2" id="KW-0472">Membrane</keyword>
<keyword evidence="2" id="KW-0812">Transmembrane</keyword>
<feature type="transmembrane region" description="Helical" evidence="2">
    <location>
        <begin position="981"/>
        <end position="1002"/>
    </location>
</feature>
<dbReference type="EMBL" id="KQ241736">
    <property type="protein sequence ID" value="KNC84851.1"/>
    <property type="molecule type" value="Genomic_DNA"/>
</dbReference>
<feature type="transmembrane region" description="Helical" evidence="2">
    <location>
        <begin position="1384"/>
        <end position="1404"/>
    </location>
</feature>
<keyword evidence="5" id="KW-1185">Reference proteome</keyword>
<organism evidence="4 5">
    <name type="scientific">Sphaeroforma arctica JP610</name>
    <dbReference type="NCBI Taxonomy" id="667725"/>
    <lineage>
        <taxon>Eukaryota</taxon>
        <taxon>Ichthyosporea</taxon>
        <taxon>Ichthyophonida</taxon>
        <taxon>Sphaeroforma</taxon>
    </lineage>
</organism>
<dbReference type="InterPro" id="IPR022622">
    <property type="entry name" value="DUF3492"/>
</dbReference>
<reference evidence="4 5" key="1">
    <citation type="submission" date="2011-02" db="EMBL/GenBank/DDBJ databases">
        <title>The Genome Sequence of Sphaeroforma arctica JP610.</title>
        <authorList>
            <consortium name="The Broad Institute Genome Sequencing Platform"/>
            <person name="Russ C."/>
            <person name="Cuomo C."/>
            <person name="Young S.K."/>
            <person name="Zeng Q."/>
            <person name="Gargeya S."/>
            <person name="Alvarado L."/>
            <person name="Berlin A."/>
            <person name="Chapman S.B."/>
            <person name="Chen Z."/>
            <person name="Freedman E."/>
            <person name="Gellesch M."/>
            <person name="Goldberg J."/>
            <person name="Griggs A."/>
            <person name="Gujja S."/>
            <person name="Heilman E."/>
            <person name="Heiman D."/>
            <person name="Howarth C."/>
            <person name="Mehta T."/>
            <person name="Neiman D."/>
            <person name="Pearson M."/>
            <person name="Roberts A."/>
            <person name="Saif S."/>
            <person name="Shea T."/>
            <person name="Shenoy N."/>
            <person name="Sisk P."/>
            <person name="Stolte C."/>
            <person name="Sykes S."/>
            <person name="White J."/>
            <person name="Yandava C."/>
            <person name="Burger G."/>
            <person name="Gray M.W."/>
            <person name="Holland P.W.H."/>
            <person name="King N."/>
            <person name="Lang F.B.F."/>
            <person name="Roger A.J."/>
            <person name="Ruiz-Trillo I."/>
            <person name="Haas B."/>
            <person name="Nusbaum C."/>
            <person name="Birren B."/>
        </authorList>
    </citation>
    <scope>NUCLEOTIDE SEQUENCE [LARGE SCALE GENOMIC DNA]</scope>
    <source>
        <strain evidence="4 5">JP610</strain>
    </source>
</reference>
<feature type="transmembrane region" description="Helical" evidence="2">
    <location>
        <begin position="1440"/>
        <end position="1458"/>
    </location>
</feature>
<dbReference type="PANTHER" id="PTHR12526">
    <property type="entry name" value="GLYCOSYLTRANSFERASE"/>
    <property type="match status" value="1"/>
</dbReference>
<dbReference type="PANTHER" id="PTHR12526:SF630">
    <property type="entry name" value="GLYCOSYLTRANSFERASE"/>
    <property type="match status" value="1"/>
</dbReference>
<dbReference type="STRING" id="667725.A0A0L0G7J2"/>
<feature type="transmembrane region" description="Helical" evidence="2">
    <location>
        <begin position="1597"/>
        <end position="1617"/>
    </location>
</feature>
<feature type="transmembrane region" description="Helical" evidence="2">
    <location>
        <begin position="1245"/>
        <end position="1266"/>
    </location>
</feature>
<proteinExistence type="predicted"/>
<gene>
    <name evidence="4" type="ORF">SARC_02933</name>
</gene>
<evidence type="ECO:0000256" key="2">
    <source>
        <dbReference type="SAM" id="Phobius"/>
    </source>
</evidence>
<feature type="region of interest" description="Disordered" evidence="1">
    <location>
        <begin position="2973"/>
        <end position="2995"/>
    </location>
</feature>
<evidence type="ECO:0000256" key="1">
    <source>
        <dbReference type="SAM" id="MobiDB-lite"/>
    </source>
</evidence>
<feature type="region of interest" description="Disordered" evidence="1">
    <location>
        <begin position="104"/>
        <end position="127"/>
    </location>
</feature>
<dbReference type="Pfam" id="PF11997">
    <property type="entry name" value="DUF3492"/>
    <property type="match status" value="1"/>
</dbReference>
<dbReference type="eggNOG" id="ENOG502QUAK">
    <property type="taxonomic scope" value="Eukaryota"/>
</dbReference>
<feature type="compositionally biased region" description="Basic and acidic residues" evidence="1">
    <location>
        <begin position="3213"/>
        <end position="3233"/>
    </location>
</feature>
<feature type="transmembrane region" description="Helical" evidence="2">
    <location>
        <begin position="938"/>
        <end position="960"/>
    </location>
</feature>
<feature type="compositionally biased region" description="Basic and acidic residues" evidence="1">
    <location>
        <begin position="3264"/>
        <end position="3280"/>
    </location>
</feature>
<evidence type="ECO:0000313" key="5">
    <source>
        <dbReference type="Proteomes" id="UP000054560"/>
    </source>
</evidence>
<dbReference type="OrthoDB" id="2582433at2759"/>
<protein>
    <recommendedName>
        <fullName evidence="3">DUF3492 domain-containing protein</fullName>
    </recommendedName>
</protein>
<dbReference type="Proteomes" id="UP000054560">
    <property type="component" value="Unassembled WGS sequence"/>
</dbReference>
<evidence type="ECO:0000313" key="4">
    <source>
        <dbReference type="EMBL" id="KNC84851.1"/>
    </source>
</evidence>
<dbReference type="SUPFAM" id="SSF53756">
    <property type="entry name" value="UDP-Glycosyltransferase/glycogen phosphorylase"/>
    <property type="match status" value="1"/>
</dbReference>
<feature type="transmembrane region" description="Helical" evidence="2">
    <location>
        <begin position="906"/>
        <end position="926"/>
    </location>
</feature>
<keyword evidence="2" id="KW-1133">Transmembrane helix</keyword>
<sequence>MNTTDAKFVLGGVCGLLIIICVLLNRRLIFKRGEKSIGPGLVARETTEKTLLPPTAPDVDPKDDKPLPPKPPTIKSFAYYLGTDSPQIRDELNKKVDMVIVRGPGKISGSRSSSTDEKPSSELGMLPDGNLVMLDRSTVVEDDNMMSFPNIVQSKPKERENDVDTMFIVLVDLISLSAEEKTGYEKRFRKRLSDFLSKTGSNNYQGVVFGGINACTGILGVQMVAKLIQSAKLQFPQHLFFMEEGGLVFDHVSDFVNGVILLNPTLDPSGKLRVRLYDKETETYNQFVAKLNTEIAIRTDFFTLACEAVRVPPPAELVANFVSFTEGLGFVGWMTTDVTMQNTNQVRPLALDLMPGGLLGLIDISAVVSCCKAVAAVTKQHSLVLQDSVPSQDWDTFLQELGMDDVIEDYCPEIKFIDPDVWRLDNDMRKVDSRSFQLALAPVDPDFRDWPSNECRGQRPVGEWAHDFKHEDRILASLSFLQGEGHLKNIADVIKLEVVPESFDQFENNVVDATEPSFDELISTLAGLLEEPTPSAQSYLRMCSQTAVQELHVLKAGLMRKVIKVFTADKTVFFYQNNAEDNINSLSIEQQIAHQWERASRFMAMYEDADRLLNIYVASDHPSVAEATLHCYMKYKGFSQSECVIMEHLIEAQANPRTGGDLTVKPRRVGWELANAPREELIELTLNTNVTQRRIRERRELSDAQREVLFQLCEYIAVVSRVRLIDEVSATSRSIAEVKALLHEPKSDVLREMCNMVSSATVNADARQSFVELCTALDEYVKKNTGSSEKEAKAVTKIRYFYRIIHTAFRRVVLRELCLKVQQVNPLPLPDPDQITVNIEMQVSRDKIAFLFGLSSNQLGRILHDYLRGQIVREEIVGLKESTQVESDEDSEESVAFFKRLSSGMFFTVPAMLDVLLILFVQSGIFSSSLMSKNAVNVVNLTFLIVFTVMGGVANSIARVCSYYFSQYSIPLMLASSMRRITGGLLFALFWSVVGGVVVAVITPEAPWWGLMCFFYVFTFSVFFMFMSTLFIMQTGTDFVLKGKGPRAVFIALLLLTVPCIIVVVADKAFHYRFPFDVIFIYYGFMVISTTWLMYSFRSNAEDWLQWPNSIQITKVSSIEEAYSTKVKRPVRRPEESITDHGKRVKRFEKRARTFFMQAVYDRLDKEKKQWFLPSRSYKEGSPMKIVEERCGQTKSEKILMNWYLMRTGQDKPLYASFQWDVLLKQALGEIHKKFSVEKLNRGGLLYDFEGQAILFGWMYFFMIFIDRWCSIFTGNGIFVFIADSAIGIEYSYGIGWATVYMLLSAGTFELNLSSISIAERSWLSVRLGAEKAEQLVESRKAQKHRFYRAELARFFTAISIVCCITTAFMIVLKPSKGIDAYKYYGIGVLSYSGLLLGLFHKLFLAPKEGAINACLFTGIVVGLLVGIVLTIFLGSVWSLSALTAGSWTFGILVMFLYKREIRVHRGVALSPTLMSSGQEWYGVDGVAGEQNVRDRVLKPLLKDRSSRLQIRPDQAIGKQAVEMIRNTAAHYDSLPSVVKSAYPNGARSLSTIADALERGKIKAYMVLHTSLWVDKDPLNAQGYSALSEYDMAKDRLRVFIATPSGGAADIMVQIVAEAIVHEYMESFGMSHNHATVSEILLDDRVRLPQRVSYHIATMNGNALVDVKASFGANVFKEALLLVDVATEWQKVPESIRIFIVDYCLQFYDLVHNVINTQTIDMRQLPSTSNISASDMVMYRSMVGGTPGEELETVESQIESSVARSCLGYELSLRVNEVVDIMLDQLTPQDFFSPHDVLEDTFSDDVSLAYSQWFMYRLNNFFRLTFMAFTADPRIGREMWFGECLPAWLAHLLLPTLHATARHILLRMELTFLLRSKHVQHFLSRTRRGLNREIFNLQNLLSSKPKDPCYIKYYDAEVPLTAFVQPPNAGAVKDAAGLSVPLVDQPLLIHHFQGLHTVVPKATPSIVSTYQRGAKRPRLLKQFLAGEGPQRQGLTVFYHYEPHVPYYPTAAFFFLGNLAAIEDATDELRYMALAYDPKSGNVSAGTLYRTQVGVGKGSLVNEFEARFFYEDNGAGAPITRAFYVSVTEKWSMLVQYAGKVSGEDQPHISYVDYVDPHNIKCRTHYSYTHPLHPTLQTMKLRTGNIAHRKVKVETPLVIKNDPYQLINALPPRGIYHYDMLLTHGLREKRRGNYFGQQWTEFYSRAATTQRKRMELWTLWRSGFIEGAFAMDIDEVFLREEPILKRYWKFRDRGDKAGARDQIDHHLVAISNLVVRDTPNTRTHLQLRISDLQGLGCGGDSSEITSLDVSTDMNRENLQVLSLDSGTWPTGGGGVGSCRRDLIDNLNRVRWTAIAEIGTDSEMVQKGYQAERFVNAIDYVPLWGLDMGTPNQHVLSDQPYGELQLKAKRTTDNIVKRNFIPLLQQLIYGMNQTDFKPYHTTLYANMFVKLHLYFQEFDWLTSWDHEYSRRAWYRTWFQVLNDANRGRFNANHKQKFNNRQPGFNDPDDGAADYYLQLEMPTLEDLDALYELIVRLLFPIAARFPRLSVVHASHHGIQSLLGVISKTMYGSSLIIWDHGVLWRERLLALSTLPPQVMAKFVQIGFVGLTRLSATLAYNAANCVCPCTSIQNVQWEAYLGGGKYSNDTMERMIYRKISPVLNGMDVNRFRIDKSKEKDNPTTVMLSHVNRIKDVLNAIEAAAVIVHEYGLKEYKLLVYGSLDSDPLYANECANAIIALNLAENAFLCGLGNPALVLPQGWVFVNSSVSEGLPLAIGEAGLTGLPVVCTDVGGSREVLSDTTPGETIDPLITYGRIVAPRAPADLARAQLEIMGLLDGVERIVDPKYTDDDVKLEDIRHDHSQLLGRLMDPRIKAKRRRLGLLLRSRVFRVFPISRYLREHEQQIWISALQCQHWDLWQMVQRFVMPRRRDPNRPQEMLEDGEDDIRDDDLSGGLMAFTHATAALAPKVQEIRTEIRSESTEPLNPPAEAVAPSSTPPKVAARPQFLLADADEKDREGMKTIQLPELKAMSNNADTSERSEVARDDDDEDVFFRNLPPTPETSNPTKGSFGAGDYGQTESNLEIVVPDSQKNILGDRYGPIPVRRNTAVLTVTDVSMSEDGEDQVTRPPKIGAPVLPTGDAELVGDVDAALSVERQNTIIQAKQPEDVSAQLGNIVERHRRRKTITDVQGRTKREQSLVAKTLKRNAEHQTPLAMTLREKIQRDEEKAHRRENKSGENLHITRTQSLAHEPATSRSSDPERQPIPPRDYAKDTLHRHRQDDAKK</sequence>